<feature type="region of interest" description="Disordered" evidence="5">
    <location>
        <begin position="3094"/>
        <end position="3116"/>
    </location>
</feature>
<comment type="subcellular location">
    <subcellularLocation>
        <location evidence="1">Cytoplasm</location>
        <location evidence="1">Cytoskeleton</location>
    </subcellularLocation>
</comment>
<evidence type="ECO:0000256" key="2">
    <source>
        <dbReference type="ARBA" id="ARBA00022490"/>
    </source>
</evidence>
<evidence type="ECO:0008006" key="10">
    <source>
        <dbReference type="Google" id="ProtNLM"/>
    </source>
</evidence>
<dbReference type="InterPro" id="IPR036534">
    <property type="entry name" value="GAR_dom_sf"/>
</dbReference>
<dbReference type="FunFam" id="1.20.58.60:FF:000001">
    <property type="entry name" value="Microtubule-actin cross-linking factor 1"/>
    <property type="match status" value="4"/>
</dbReference>
<dbReference type="HOGENOM" id="CLU_000015_1_0_1"/>
<dbReference type="FunFam" id="3.30.920.20:FF:000001">
    <property type="entry name" value="Microtubule-actin cross-linking factor 1"/>
    <property type="match status" value="1"/>
</dbReference>
<evidence type="ECO:0000256" key="4">
    <source>
        <dbReference type="SAM" id="Coils"/>
    </source>
</evidence>
<dbReference type="CDD" id="cd00176">
    <property type="entry name" value="SPEC"/>
    <property type="match status" value="14"/>
</dbReference>
<dbReference type="InterPro" id="IPR011992">
    <property type="entry name" value="EF-hand-dom_pair"/>
</dbReference>
<evidence type="ECO:0000256" key="3">
    <source>
        <dbReference type="ARBA" id="ARBA00023212"/>
    </source>
</evidence>
<feature type="region of interest" description="Disordered" evidence="5">
    <location>
        <begin position="642"/>
        <end position="723"/>
    </location>
</feature>
<dbReference type="GO" id="GO:0005886">
    <property type="term" value="C:plasma membrane"/>
    <property type="evidence" value="ECO:0007669"/>
    <property type="project" value="UniProtKB-SubCell"/>
</dbReference>
<dbReference type="SMART" id="SM00243">
    <property type="entry name" value="GAS2"/>
    <property type="match status" value="1"/>
</dbReference>
<dbReference type="EMBL" id="JH431582">
    <property type="status" value="NOT_ANNOTATED_CDS"/>
    <property type="molecule type" value="Genomic_DNA"/>
</dbReference>
<feature type="compositionally biased region" description="Basic and acidic residues" evidence="5">
    <location>
        <begin position="3310"/>
        <end position="3348"/>
    </location>
</feature>
<feature type="compositionally biased region" description="Basic and acidic residues" evidence="5">
    <location>
        <begin position="647"/>
        <end position="658"/>
    </location>
</feature>
<evidence type="ECO:0000259" key="7">
    <source>
        <dbReference type="PROSITE" id="PS51460"/>
    </source>
</evidence>
<dbReference type="GO" id="GO:0005198">
    <property type="term" value="F:structural molecule activity"/>
    <property type="evidence" value="ECO:0007669"/>
    <property type="project" value="TreeGrafter"/>
</dbReference>
<feature type="compositionally biased region" description="Low complexity" evidence="5">
    <location>
        <begin position="3651"/>
        <end position="3664"/>
    </location>
</feature>
<feature type="compositionally biased region" description="Low complexity" evidence="5">
    <location>
        <begin position="3706"/>
        <end position="3732"/>
    </location>
</feature>
<dbReference type="FunFam" id="1.20.58.60:FF:000042">
    <property type="entry name" value="Short stop, isoform N"/>
    <property type="match status" value="1"/>
</dbReference>
<feature type="coiled-coil region" evidence="4">
    <location>
        <begin position="1593"/>
        <end position="1620"/>
    </location>
</feature>
<keyword evidence="4" id="KW-0175">Coiled coil</keyword>
<feature type="compositionally biased region" description="Low complexity" evidence="5">
    <location>
        <begin position="3608"/>
        <end position="3626"/>
    </location>
</feature>
<feature type="coiled-coil region" evidence="4">
    <location>
        <begin position="1218"/>
        <end position="1245"/>
    </location>
</feature>
<feature type="coiled-coil region" evidence="4">
    <location>
        <begin position="975"/>
        <end position="1002"/>
    </location>
</feature>
<dbReference type="PROSITE" id="PS50222">
    <property type="entry name" value="EF_HAND_2"/>
    <property type="match status" value="1"/>
</dbReference>
<dbReference type="GO" id="GO:0005737">
    <property type="term" value="C:cytoplasm"/>
    <property type="evidence" value="ECO:0007669"/>
    <property type="project" value="TreeGrafter"/>
</dbReference>
<dbReference type="SUPFAM" id="SSF46966">
    <property type="entry name" value="Spectrin repeat"/>
    <property type="match status" value="22"/>
</dbReference>
<dbReference type="GO" id="GO:0005509">
    <property type="term" value="F:calcium ion binding"/>
    <property type="evidence" value="ECO:0007669"/>
    <property type="project" value="InterPro"/>
</dbReference>
<dbReference type="STRING" id="126957.T1IVF3"/>
<dbReference type="GO" id="GO:0005882">
    <property type="term" value="C:intermediate filament"/>
    <property type="evidence" value="ECO:0007669"/>
    <property type="project" value="TreeGrafter"/>
</dbReference>
<name>T1IVF3_STRMM</name>
<reference evidence="9" key="1">
    <citation type="submission" date="2011-05" db="EMBL/GenBank/DDBJ databases">
        <authorList>
            <person name="Richards S.R."/>
            <person name="Qu J."/>
            <person name="Jiang H."/>
            <person name="Jhangiani S.N."/>
            <person name="Agravi P."/>
            <person name="Goodspeed R."/>
            <person name="Gross S."/>
            <person name="Mandapat C."/>
            <person name="Jackson L."/>
            <person name="Mathew T."/>
            <person name="Pu L."/>
            <person name="Thornton R."/>
            <person name="Saada N."/>
            <person name="Wilczek-Boney K.B."/>
            <person name="Lee S."/>
            <person name="Kovar C."/>
            <person name="Wu Y."/>
            <person name="Scherer S.E."/>
            <person name="Worley K.C."/>
            <person name="Muzny D.M."/>
            <person name="Gibbs R."/>
        </authorList>
    </citation>
    <scope>NUCLEOTIDE SEQUENCE</scope>
    <source>
        <strain evidence="9">Brora</strain>
    </source>
</reference>
<sequence>MAVVEKYKLCVESISKFLEWIAQVERRLANQEPVRENENDLRSQINTLKTLKEELDDQQRPVAACLDQVRQVVEFGKEVLSAEEMNQLQRHSTDLNRRYQTCNDECSRLLKALASALDELNKFKNELLPFQKWLREAQVTLIDKERSLGDLDRLKKNVDSIKSFSSDVIAHQADLRFITMAAQKFLDESKEYLKEINTYRTQLPQRFSHLQQPLDSEIKRTVNEVSIAFQDLLARANKLSDRVSGLTDRERQYKESVERAKSWVTETQNKMTKLMNEPVGSDPTTVQEQVDRTKALSVDIVAQKRLVENVQQMGKALMDALSSDISDAERDAIYNTLQWLEDQYSLIQADVSARSNELEMALVQLQGVQDGIDGVLTWLNDVEAQSRNASKPASLIREKLDEQIQEHRLLQADIEGRRHTVNSIAVESQDLIRSSSNVRVAKKLESKVKDMTGRYEKLADKNSKRGEFLNQVSVQLDSFLVLVTRISDWLLEATESLDETARSDADEFGRRIEEITRQKNSKKTDFDGLVHDGKTLIAKKDVTDSTYIRDLLKSLEQQWKELTDALSDRAKQTKQMADQLNAYEVLRVQVLQWLKTMEIRVDGLEPVAVDLDSCKKQADEVKVIVREYQGYSSTIEKVNDLGNNYDRLSRGDRPESPTRRRVTTSPTKKATSPVKKTPTSRKSPDDTRSPSPTKVSAQSPLSSASSGFSSRRSSQDNIGNLEDLTPIQQQLTEINHRYEMIGVKLNDRTSELDTIREQVKKHLDVLRQLSTWLTGKERLLPKDSVPSTREEAERHLKNVKNILDEMAEKQPQTDTLKTQTNELLKQKPNVPGASNLRQQVTDFVVHWEEVQNACKSRCDFMDDMKNFFDSAGNLQNWLEQKDKMMAVLGPVASEPRLVMNQMQQVEVLRDELSGQQPQLNRLNEYGEAALDKCLPTSPDGRRINATLNTMNDHWNKLMAQLDERENNLEAVSGSNRDFYAKINQLQENLQKISDDFDNLGDIGPNKELQLNKLRNLEDQLENQRPLLADVESLGEELCNILEDSTSKNEIKSKLTNLEKTYNQLTKKIDNRKAELESTLRETKVFEDKCQEMQDWIEDFQHTVLRDLHVSADKDIVRKQVQEYESVYREVLDKEHEVHMLLNKGQDALAKTPVKDAQMLRDKLATMKTRWDRLKKEAVDRNTRLQNANEQAKKFHSLLDKFTPWLVQAELKLVNLKPLSFKKNELDKQLREIQAFRNDLSRHSQEYDTVRSHGDTLINMADIDQEVVQEILDELRDRWNRLNADAGDRSQSIEEILQRLGDFNDNLRDLQHGLQRCEDRLASHDSLGDAAKDPKLLERMKSLLREAEAMATGVDSVKDVADGLIMDAPSECDTSHIKKSVGDADDRFRQLAKNLEDRCSGLESASHAVAQFNEQVKSVHHDLTSLEEALDSMGPVGRDLNIVKKQVDEIKKFLNSVDSEKGDLDDLERSARDMIDRGFAPDPKGLKKQLESLRRQLGRIEDRAQSREKDLDGMMTKLSNFYEDYDMVTGEIEGGVNEEKSFKPIGGDIDTVKAQKEEFKLFCKRHMEPLTKQLDDMNKIGQGLIQSAASNVSTQNLESDLEKMNDKWNDLKEKLNERERRLDVALLQSGKYQEALQGFLQWLNDTEDMVAHQKAPSADYKVVKAQLQEQKFLNKMLLDRQNSMSSLFQMGEEIASNAEASERHQVEGQLNDLVQRFDALTTTAQDRMENLEKTLPIAKEFQDKFTPLVDWLDRTEKKLASMETIATDEKKIQKQIAQHQNLHDDILGHKPAFDQLADVAQILMSLVGDDEAQNLADKLQDLTDKYARVVEDSENLGLFLAQSREGLGHFSLNLNDLLAWIDEIEHRLTRFRVLSVFVDKLQDQLDELTEVTEEIADHQQQVEGVIANGHEIMKHSTGDDALLVKEKLDTLQQRFLEMTNRAADLLRHAQEALPLSQQFHQSHTRLVEWLIEVESQLPSIDSAGLVLQDKEIQRLENEIQEFKPILENVNHVGPQLCQISPGEGASTVETLMSRDNKRFDAICEQIQRKAERIQLSKQRSSEVIGDIEEFLDWFRDVERQILEADPVIPDPDQLLMLLKEHKALNDDINSQRGRVRDVTSTAKKVMREQTSNENTPFINEKLNNLKDLIANVSQLSSDRLSSLEQALPLAEHFYDTHLELVQWMDELEQEAMLLGTPVANATQIKKQQDKTKTLLQSIAEHKPLLDKLNKTGSALVKLCGEDECGKVREILDADNARYGGLKVGLRDHQNALEQLMQETSQFADKLDGLLNALTNTADQVNNAEPISAHPEKIQEQISENKAVVEDLDKRSSAFEAVKRAADEVISKAGGTRDPAVQDIKKKLDKLNKLWDQIQFVTGDRGKSLEDAMDVADRFWDELNAVMNALKELQDSLVSQEPAAVEPQAIQQQQEALHELKQEIDQTKPEVEQCMKTGQKLMTLCGEPDKPEVKKNMEDLDHAWENVTTLYARREQNLIEAMEKAMTFHDTLQNILEFLETAEEKFGNLGPLGSDIDAVKKQIAQLKDFKSEVDPHMVHVEALNRQAQELTENTSPEQAQAIKEPLKDINRRWDDLLRGVVERQRELEHALLKLGQFQHALDELIVWIAKTERTLKSMKPVFGDPQTIEVELAKLKVLVNDMHAHQNSVDTLNDAGRQLIEQDKGSEESSKTQKKLTELNVRWTELQQCASARQRELEDALKEGQAFNQEIQDLLLWLSDVDSVLSTSKPVGGLPESAREQLHRFMEVYNELEATRPRVESMQQQGTDFVKRSTEGAATNLQHNLKTLRQRWDNVTNRANDKKIKLEIALKEATEFHEALQNFIDWLTKAEHSISGLKPVSRVMDTILQQIEEHKSFQKDVGTHREVMLNLDKKGTHLKYFSQKQDVILIKNLLVSVQHRWERVVSKSAERTRALDHGYKEAKEFNDEYSELINWLDKSQTALDDLTTISNDPEKIKHQLSKHKEFQRTLGTKQPDYDACMRHGRTLKERAPKSDAPTIQGMMNDLKSKWNSVCAKSVDRQRKLEEALLFSGQFKDAVQALLDWLYKVEKNLEPEQPVHGDLDTVTTMVDQHKSFKEELRGRSTNMDSVRKTSRELSKTASPEDVKNIQAQMGELENMWDKIGKLSDTKQKRLDGALKQAEELHKKVNILLEWLSDAEMKLRFAGALPENVSLTQEQITEHRKFLNEMTDRERDKDSTIALAQEILKKAHPDAVPVIKHWITIIQTRWEEISMWAKQRKQRLDDHVASLRDLADTLTELLDWLKKKEKTLVDLEAKPLPDDIPVIERLIEEHKEFTEQLTEKQPEVERITKTRRPPARDPSPKGRKDTKDRLGKDPTGSLKRGQRMPKTSTPAKPSTDPYIKNPQARELFDKWRHVWLLTMERQRRLLEKLKYSKELDKMKSFNFDEWRRRFLRHMNHKKSRIMDFFNKLDKDNDGKLIRDEFVDGILRSKFETTRMELNAVADMFDRGGYIDIKEFVDALRPDRERDRPATDSEKIEDEVQRLVMKCTCQYRFKVHQVGEGKYRFGESQKLRLVRILRSTVMVRVGGGWVALDEFLVKNDPCRAKGRTNIELREQFILAEGVSQSMSPFKAKSPTSSHSSQSGTRSGTSGSLPAAGPITKIREKSSRSVPMGQPRSSSTAGSSDLSGQSFSEGDSSGIGSRTTRKTPTPSFSLHSSGLSGSRPPSRPPSRPTSRTGQTPGSRPGSRPNSRPPSRAGSEVSLDSTDGVGPRSSTPRRGVAQRATPNNVNASRIPRKGAK</sequence>
<dbReference type="FunFam" id="1.20.58.60:FF:000040">
    <property type="entry name" value="Short stop, isoform N"/>
    <property type="match status" value="1"/>
</dbReference>
<proteinExistence type="predicted"/>
<dbReference type="Pfam" id="PF00435">
    <property type="entry name" value="Spectrin"/>
    <property type="match status" value="20"/>
</dbReference>
<dbReference type="GO" id="GO:0008017">
    <property type="term" value="F:microtubule binding"/>
    <property type="evidence" value="ECO:0007669"/>
    <property type="project" value="InterPro"/>
</dbReference>
<dbReference type="GO" id="GO:0030056">
    <property type="term" value="C:hemidesmosome"/>
    <property type="evidence" value="ECO:0007669"/>
    <property type="project" value="TreeGrafter"/>
</dbReference>
<dbReference type="eggNOG" id="KOG0516">
    <property type="taxonomic scope" value="Eukaryota"/>
</dbReference>
<dbReference type="Proteomes" id="UP000014500">
    <property type="component" value="Unassembled WGS sequence"/>
</dbReference>
<feature type="domain" description="EF-hand" evidence="6">
    <location>
        <begin position="3432"/>
        <end position="3467"/>
    </location>
</feature>
<feature type="coiled-coil region" evidence="4">
    <location>
        <begin position="1877"/>
        <end position="1907"/>
    </location>
</feature>
<dbReference type="SUPFAM" id="SSF143575">
    <property type="entry name" value="GAS2 domain-like"/>
    <property type="match status" value="1"/>
</dbReference>
<feature type="domain" description="GAR" evidence="7">
    <location>
        <begin position="3506"/>
        <end position="3578"/>
    </location>
</feature>
<dbReference type="PANTHER" id="PTHR23169:SF23">
    <property type="entry name" value="SHORT STOP, ISOFORM H"/>
    <property type="match status" value="1"/>
</dbReference>
<keyword evidence="3" id="KW-0206">Cytoskeleton</keyword>
<evidence type="ECO:0000256" key="1">
    <source>
        <dbReference type="ARBA" id="ARBA00004245"/>
    </source>
</evidence>
<dbReference type="InterPro" id="IPR002048">
    <property type="entry name" value="EF_hand_dom"/>
</dbReference>
<dbReference type="InterPro" id="IPR002017">
    <property type="entry name" value="Spectrin_repeat"/>
</dbReference>
<dbReference type="Gene3D" id="1.10.238.10">
    <property type="entry name" value="EF-hand"/>
    <property type="match status" value="1"/>
</dbReference>
<feature type="region of interest" description="Disordered" evidence="5">
    <location>
        <begin position="3310"/>
        <end position="3376"/>
    </location>
</feature>
<protein>
    <recommendedName>
        <fullName evidence="10">Dystonin</fullName>
    </recommendedName>
</protein>
<dbReference type="SUPFAM" id="SSF47473">
    <property type="entry name" value="EF-hand"/>
    <property type="match status" value="1"/>
</dbReference>
<feature type="coiled-coil region" evidence="4">
    <location>
        <begin position="85"/>
        <end position="126"/>
    </location>
</feature>
<dbReference type="GO" id="GO:0031122">
    <property type="term" value="P:cytoplasmic microtubule organization"/>
    <property type="evidence" value="ECO:0007669"/>
    <property type="project" value="TreeGrafter"/>
</dbReference>
<dbReference type="InterPro" id="IPR043197">
    <property type="entry name" value="Plakin"/>
</dbReference>
<dbReference type="PROSITE" id="PS51460">
    <property type="entry name" value="GAR"/>
    <property type="match status" value="1"/>
</dbReference>
<dbReference type="InterPro" id="IPR018159">
    <property type="entry name" value="Spectrin/alpha-actinin"/>
</dbReference>
<dbReference type="PANTHER" id="PTHR23169">
    <property type="entry name" value="ENVOPLAKIN"/>
    <property type="match status" value="1"/>
</dbReference>
<evidence type="ECO:0000259" key="6">
    <source>
        <dbReference type="PROSITE" id="PS50222"/>
    </source>
</evidence>
<dbReference type="Gene3D" id="1.20.58.60">
    <property type="match status" value="26"/>
</dbReference>
<dbReference type="InterPro" id="IPR003108">
    <property type="entry name" value="GAR_dom"/>
</dbReference>
<feature type="compositionally biased region" description="Basic and acidic residues" evidence="5">
    <location>
        <begin position="3102"/>
        <end position="3116"/>
    </location>
</feature>
<dbReference type="SMART" id="SM00150">
    <property type="entry name" value="SPEC"/>
    <property type="match status" value="30"/>
</dbReference>
<keyword evidence="9" id="KW-1185">Reference proteome</keyword>
<feature type="compositionally biased region" description="Low complexity" evidence="5">
    <location>
        <begin position="3683"/>
        <end position="3698"/>
    </location>
</feature>
<dbReference type="OMA" id="QGHSNKN"/>
<dbReference type="EnsemblMetazoa" id="SMAR005151-RA">
    <property type="protein sequence ID" value="SMAR005151-PA"/>
    <property type="gene ID" value="SMAR005151"/>
</dbReference>
<dbReference type="Pfam" id="PF02187">
    <property type="entry name" value="GAS2"/>
    <property type="match status" value="1"/>
</dbReference>
<dbReference type="GO" id="GO:0045104">
    <property type="term" value="P:intermediate filament cytoskeleton organization"/>
    <property type="evidence" value="ECO:0007669"/>
    <property type="project" value="InterPro"/>
</dbReference>
<organism evidence="8 9">
    <name type="scientific">Strigamia maritima</name>
    <name type="common">European centipede</name>
    <name type="synonym">Geophilus maritimus</name>
    <dbReference type="NCBI Taxonomy" id="126957"/>
    <lineage>
        <taxon>Eukaryota</taxon>
        <taxon>Metazoa</taxon>
        <taxon>Ecdysozoa</taxon>
        <taxon>Arthropoda</taxon>
        <taxon>Myriapoda</taxon>
        <taxon>Chilopoda</taxon>
        <taxon>Pleurostigmophora</taxon>
        <taxon>Geophilomorpha</taxon>
        <taxon>Linotaeniidae</taxon>
        <taxon>Strigamia</taxon>
    </lineage>
</organism>
<reference evidence="8" key="2">
    <citation type="submission" date="2015-02" db="UniProtKB">
        <authorList>
            <consortium name="EnsemblMetazoa"/>
        </authorList>
    </citation>
    <scope>IDENTIFICATION</scope>
</reference>
<keyword evidence="2" id="KW-0963">Cytoplasm</keyword>
<dbReference type="PhylomeDB" id="T1IVF3"/>
<evidence type="ECO:0000256" key="5">
    <source>
        <dbReference type="SAM" id="MobiDB-lite"/>
    </source>
</evidence>
<dbReference type="GO" id="GO:0042060">
    <property type="term" value="P:wound healing"/>
    <property type="evidence" value="ECO:0007669"/>
    <property type="project" value="TreeGrafter"/>
</dbReference>
<dbReference type="FunFam" id="1.20.58.60:FF:000044">
    <property type="entry name" value="Short stop, isoform K"/>
    <property type="match status" value="1"/>
</dbReference>
<accession>T1IVF3</accession>
<feature type="region of interest" description="Disordered" evidence="5">
    <location>
        <begin position="3600"/>
        <end position="3773"/>
    </location>
</feature>
<evidence type="ECO:0000313" key="8">
    <source>
        <dbReference type="EnsemblMetazoa" id="SMAR005151-PA"/>
    </source>
</evidence>
<evidence type="ECO:0000313" key="9">
    <source>
        <dbReference type="Proteomes" id="UP000014500"/>
    </source>
</evidence>
<dbReference type="Gene3D" id="3.30.920.20">
    <property type="entry name" value="Gas2-like domain"/>
    <property type="match status" value="1"/>
</dbReference>
<feature type="compositionally biased region" description="Low complexity" evidence="5">
    <location>
        <begin position="696"/>
        <end position="712"/>
    </location>
</feature>
<feature type="compositionally biased region" description="Polar residues" evidence="5">
    <location>
        <begin position="3665"/>
        <end position="3682"/>
    </location>
</feature>
<feature type="coiled-coil region" evidence="4">
    <location>
        <begin position="1047"/>
        <end position="1081"/>
    </location>
</feature>